<feature type="domain" description="DUF5857" evidence="2">
    <location>
        <begin position="74"/>
        <end position="219"/>
    </location>
</feature>
<sequence>MAVSNLTTIIQRSVCVGERGLDEWTDDWNNGTCSDLYHNLLLVNNDGSPGYNPGNLTLVQDDFFEAFRFLLINQDDIQDPPTESQTDLLNACLSTPGMCDEALDNFCPTKTREEIINSEQLLAFCGCHAPPNPILSGVDPQCDPLCNQIGTIPLQDPNTGLVLRCDASVCVINNVTLQPGQGSITQMCSGCTDAQPCKCFISNVPEGLDVSMCSSDSVCFKSDENGIPMPVDCSTVINTTTEEQTFSINLAAIIIAGIIILVMILFIILYPIFKKKKIE</sequence>
<gene>
    <name evidence="3" type="ORF">LCPAC403_03620</name>
</gene>
<dbReference type="InterPro" id="IPR043875">
    <property type="entry name" value="DUF5857"/>
</dbReference>
<protein>
    <submittedName>
        <fullName evidence="3">Transmembrane protein</fullName>
    </submittedName>
</protein>
<organism evidence="3">
    <name type="scientific">Pithovirus LCPAC403</name>
    <dbReference type="NCBI Taxonomy" id="2506596"/>
    <lineage>
        <taxon>Viruses</taxon>
        <taxon>Pithoviruses</taxon>
    </lineage>
</organism>
<evidence type="ECO:0000256" key="1">
    <source>
        <dbReference type="SAM" id="Phobius"/>
    </source>
</evidence>
<evidence type="ECO:0000259" key="2">
    <source>
        <dbReference type="Pfam" id="PF19175"/>
    </source>
</evidence>
<feature type="transmembrane region" description="Helical" evidence="1">
    <location>
        <begin position="250"/>
        <end position="273"/>
    </location>
</feature>
<reference evidence="3" key="1">
    <citation type="journal article" date="2019" name="MBio">
        <title>Virus Genomes from Deep Sea Sediments Expand the Ocean Megavirome and Support Independent Origins of Viral Gigantism.</title>
        <authorList>
            <person name="Backstrom D."/>
            <person name="Yutin N."/>
            <person name="Jorgensen S.L."/>
            <person name="Dharamshi J."/>
            <person name="Homa F."/>
            <person name="Zaremba-Niedwiedzka K."/>
            <person name="Spang A."/>
            <person name="Wolf Y.I."/>
            <person name="Koonin E.V."/>
            <person name="Ettema T.J."/>
        </authorList>
    </citation>
    <scope>NUCLEOTIDE SEQUENCE</scope>
</reference>
<dbReference type="EMBL" id="MK500591">
    <property type="protein sequence ID" value="QBK93228.1"/>
    <property type="molecule type" value="Genomic_DNA"/>
</dbReference>
<keyword evidence="1" id="KW-0472">Membrane</keyword>
<evidence type="ECO:0000313" key="3">
    <source>
        <dbReference type="EMBL" id="QBK93228.1"/>
    </source>
</evidence>
<keyword evidence="1" id="KW-1133">Transmembrane helix</keyword>
<dbReference type="Pfam" id="PF19175">
    <property type="entry name" value="DUF5857"/>
    <property type="match status" value="1"/>
</dbReference>
<keyword evidence="1 3" id="KW-0812">Transmembrane</keyword>
<name>A0A481ZBB5_9VIRU</name>
<proteinExistence type="predicted"/>
<accession>A0A481ZBB5</accession>